<keyword evidence="4 8" id="KW-0812">Transmembrane</keyword>
<evidence type="ECO:0000256" key="3">
    <source>
        <dbReference type="ARBA" id="ARBA00022448"/>
    </source>
</evidence>
<accession>A0A2K1J1U3</accession>
<comment type="subcellular location">
    <subcellularLocation>
        <location evidence="1">Membrane</location>
        <topology evidence="1">Multi-pass membrane protein</topology>
    </subcellularLocation>
</comment>
<dbReference type="PaxDb" id="3218-PP1S33_153V6.1"/>
<dbReference type="PROSITE" id="PS50920">
    <property type="entry name" value="SOLCAR"/>
    <property type="match status" value="2"/>
</dbReference>
<evidence type="ECO:0000313" key="10">
    <source>
        <dbReference type="EMBL" id="PNR35487.1"/>
    </source>
</evidence>
<reference evidence="10 12" key="2">
    <citation type="journal article" date="2018" name="Plant J.">
        <title>The Physcomitrella patens chromosome-scale assembly reveals moss genome structure and evolution.</title>
        <authorList>
            <person name="Lang D."/>
            <person name="Ullrich K.K."/>
            <person name="Murat F."/>
            <person name="Fuchs J."/>
            <person name="Jenkins J."/>
            <person name="Haas F.B."/>
            <person name="Piednoel M."/>
            <person name="Gundlach H."/>
            <person name="Van Bel M."/>
            <person name="Meyberg R."/>
            <person name="Vives C."/>
            <person name="Morata J."/>
            <person name="Symeonidi A."/>
            <person name="Hiss M."/>
            <person name="Muchero W."/>
            <person name="Kamisugi Y."/>
            <person name="Saleh O."/>
            <person name="Blanc G."/>
            <person name="Decker E.L."/>
            <person name="van Gessel N."/>
            <person name="Grimwood J."/>
            <person name="Hayes R.D."/>
            <person name="Graham S.W."/>
            <person name="Gunter L.E."/>
            <person name="McDaniel S.F."/>
            <person name="Hoernstein S.N.W."/>
            <person name="Larsson A."/>
            <person name="Li F.W."/>
            <person name="Perroud P.F."/>
            <person name="Phillips J."/>
            <person name="Ranjan P."/>
            <person name="Rokshar D.S."/>
            <person name="Rothfels C.J."/>
            <person name="Schneider L."/>
            <person name="Shu S."/>
            <person name="Stevenson D.W."/>
            <person name="Thummler F."/>
            <person name="Tillich M."/>
            <person name="Villarreal Aguilar J.C."/>
            <person name="Widiez T."/>
            <person name="Wong G.K."/>
            <person name="Wymore A."/>
            <person name="Zhang Y."/>
            <person name="Zimmer A.D."/>
            <person name="Quatrano R.S."/>
            <person name="Mayer K.F.X."/>
            <person name="Goodstein D."/>
            <person name="Casacuberta J.M."/>
            <person name="Vandepoele K."/>
            <person name="Reski R."/>
            <person name="Cuming A.C."/>
            <person name="Tuskan G.A."/>
            <person name="Maumus F."/>
            <person name="Salse J."/>
            <person name="Schmutz J."/>
            <person name="Rensing S.A."/>
        </authorList>
    </citation>
    <scope>NUCLEOTIDE SEQUENCE [LARGE SCALE GENOMIC DNA]</scope>
    <source>
        <strain evidence="11 12">cv. Gransden 2004</strain>
    </source>
</reference>
<keyword evidence="6" id="KW-1133">Transmembrane helix</keyword>
<organism evidence="10">
    <name type="scientific">Physcomitrium patens</name>
    <name type="common">Spreading-leaved earth moss</name>
    <name type="synonym">Physcomitrella patens</name>
    <dbReference type="NCBI Taxonomy" id="3218"/>
    <lineage>
        <taxon>Eukaryota</taxon>
        <taxon>Viridiplantae</taxon>
        <taxon>Streptophyta</taxon>
        <taxon>Embryophyta</taxon>
        <taxon>Bryophyta</taxon>
        <taxon>Bryophytina</taxon>
        <taxon>Bryopsida</taxon>
        <taxon>Funariidae</taxon>
        <taxon>Funariales</taxon>
        <taxon>Funariaceae</taxon>
        <taxon>Physcomitrium</taxon>
    </lineage>
</organism>
<keyword evidence="3 9" id="KW-0813">Transport</keyword>
<dbReference type="InterPro" id="IPR023395">
    <property type="entry name" value="MCP_dom_sf"/>
</dbReference>
<evidence type="ECO:0000256" key="4">
    <source>
        <dbReference type="ARBA" id="ARBA00022692"/>
    </source>
</evidence>
<feature type="repeat" description="Solcar" evidence="8">
    <location>
        <begin position="11"/>
        <end position="95"/>
    </location>
</feature>
<gene>
    <name evidence="10" type="ORF">PHYPA_023387</name>
</gene>
<dbReference type="FunFam" id="1.50.40.10:FF:000162">
    <property type="entry name" value="Mitochondrial substrate carrier protein-like"/>
    <property type="match status" value="1"/>
</dbReference>
<evidence type="ECO:0000256" key="1">
    <source>
        <dbReference type="ARBA" id="ARBA00004141"/>
    </source>
</evidence>
<dbReference type="PANTHER" id="PTHR45667">
    <property type="entry name" value="S-ADENOSYLMETHIONINE MITOCHONDRIAL CARRIER PROTEIN"/>
    <property type="match status" value="1"/>
</dbReference>
<dbReference type="Gramene" id="Pp3c18_20710V3.1">
    <property type="protein sequence ID" value="Pp3c18_20710V3.1"/>
    <property type="gene ID" value="Pp3c18_20710"/>
</dbReference>
<dbReference type="InterPro" id="IPR018108">
    <property type="entry name" value="MCP_transmembrane"/>
</dbReference>
<dbReference type="EnsemblPlants" id="Pp3c18_20710V3.1">
    <property type="protein sequence ID" value="Pp3c18_20710V3.1"/>
    <property type="gene ID" value="Pp3c18_20710"/>
</dbReference>
<evidence type="ECO:0000256" key="6">
    <source>
        <dbReference type="ARBA" id="ARBA00022989"/>
    </source>
</evidence>
<evidence type="ECO:0008006" key="13">
    <source>
        <dbReference type="Google" id="ProtNLM"/>
    </source>
</evidence>
<dbReference type="InParanoid" id="A0A2K1J1U3"/>
<evidence type="ECO:0000256" key="2">
    <source>
        <dbReference type="ARBA" id="ARBA00006375"/>
    </source>
</evidence>
<keyword evidence="7 8" id="KW-0472">Membrane</keyword>
<dbReference type="AlphaFoldDB" id="A0A2K1J1U3"/>
<reference evidence="10 12" key="1">
    <citation type="journal article" date="2008" name="Science">
        <title>The Physcomitrella genome reveals evolutionary insights into the conquest of land by plants.</title>
        <authorList>
            <person name="Rensing S."/>
            <person name="Lang D."/>
            <person name="Zimmer A."/>
            <person name="Terry A."/>
            <person name="Salamov A."/>
            <person name="Shapiro H."/>
            <person name="Nishiyama T."/>
            <person name="Perroud P.-F."/>
            <person name="Lindquist E."/>
            <person name="Kamisugi Y."/>
            <person name="Tanahashi T."/>
            <person name="Sakakibara K."/>
            <person name="Fujita T."/>
            <person name="Oishi K."/>
            <person name="Shin-I T."/>
            <person name="Kuroki Y."/>
            <person name="Toyoda A."/>
            <person name="Suzuki Y."/>
            <person name="Hashimoto A."/>
            <person name="Yamaguchi K."/>
            <person name="Sugano A."/>
            <person name="Kohara Y."/>
            <person name="Fujiyama A."/>
            <person name="Anterola A."/>
            <person name="Aoki S."/>
            <person name="Ashton N."/>
            <person name="Barbazuk W.B."/>
            <person name="Barker E."/>
            <person name="Bennetzen J."/>
            <person name="Bezanilla M."/>
            <person name="Blankenship R."/>
            <person name="Cho S.H."/>
            <person name="Dutcher S."/>
            <person name="Estelle M."/>
            <person name="Fawcett J.A."/>
            <person name="Gundlach H."/>
            <person name="Hanada K."/>
            <person name="Heyl A."/>
            <person name="Hicks K.A."/>
            <person name="Hugh J."/>
            <person name="Lohr M."/>
            <person name="Mayer K."/>
            <person name="Melkozernov A."/>
            <person name="Murata T."/>
            <person name="Nelson D."/>
            <person name="Pils B."/>
            <person name="Prigge M."/>
            <person name="Reiss B."/>
            <person name="Renner T."/>
            <person name="Rombauts S."/>
            <person name="Rushton P."/>
            <person name="Sanderfoot A."/>
            <person name="Schween G."/>
            <person name="Shiu S.-H."/>
            <person name="Stueber K."/>
            <person name="Theodoulou F.L."/>
            <person name="Tu H."/>
            <person name="Van de Peer Y."/>
            <person name="Verrier P.J."/>
            <person name="Waters E."/>
            <person name="Wood A."/>
            <person name="Yang L."/>
            <person name="Cove D."/>
            <person name="Cuming A."/>
            <person name="Hasebe M."/>
            <person name="Lucas S."/>
            <person name="Mishler D.B."/>
            <person name="Reski R."/>
            <person name="Grigoriev I."/>
            <person name="Quatrano R.S."/>
            <person name="Boore J.L."/>
        </authorList>
    </citation>
    <scope>NUCLEOTIDE SEQUENCE [LARGE SCALE GENOMIC DNA]</scope>
    <source>
        <strain evidence="11 12">cv. Gransden 2004</strain>
    </source>
</reference>
<evidence type="ECO:0000256" key="8">
    <source>
        <dbReference type="PROSITE-ProRule" id="PRU00282"/>
    </source>
</evidence>
<evidence type="ECO:0000256" key="5">
    <source>
        <dbReference type="ARBA" id="ARBA00022737"/>
    </source>
</evidence>
<dbReference type="Gene3D" id="1.50.40.10">
    <property type="entry name" value="Mitochondrial carrier domain"/>
    <property type="match status" value="2"/>
</dbReference>
<dbReference type="SUPFAM" id="SSF103506">
    <property type="entry name" value="Mitochondrial carrier"/>
    <property type="match status" value="1"/>
</dbReference>
<dbReference type="GO" id="GO:0000095">
    <property type="term" value="F:S-adenosyl-L-methionine transmembrane transporter activity"/>
    <property type="evidence" value="ECO:0000318"/>
    <property type="project" value="GO_Central"/>
</dbReference>
<keyword evidence="12" id="KW-1185">Reference proteome</keyword>
<evidence type="ECO:0000313" key="12">
    <source>
        <dbReference type="Proteomes" id="UP000006727"/>
    </source>
</evidence>
<protein>
    <recommendedName>
        <fullName evidence="13">Mitochondrial carrier protein</fullName>
    </recommendedName>
</protein>
<evidence type="ECO:0000313" key="11">
    <source>
        <dbReference type="EnsemblPlants" id="Pp3c18_20710V3.1"/>
    </source>
</evidence>
<dbReference type="EMBL" id="ABEU02000018">
    <property type="protein sequence ID" value="PNR35487.1"/>
    <property type="molecule type" value="Genomic_DNA"/>
</dbReference>
<proteinExistence type="inferred from homology"/>
<feature type="repeat" description="Solcar" evidence="8">
    <location>
        <begin position="176"/>
        <end position="264"/>
    </location>
</feature>
<name>A0A2K1J1U3_PHYPA</name>
<dbReference type="GO" id="GO:0005743">
    <property type="term" value="C:mitochondrial inner membrane"/>
    <property type="evidence" value="ECO:0000318"/>
    <property type="project" value="GO_Central"/>
</dbReference>
<dbReference type="Pfam" id="PF00153">
    <property type="entry name" value="Mito_carr"/>
    <property type="match status" value="2"/>
</dbReference>
<sequence>MANRNVTKWSPRVAQNAGAGATAGGVVSLCLHPVDTLKTLVQARAGGNRNLLPIMSALISERGLGGLYRGLGSNLIASTPISAIYTHTYETVKAGLLRHIPEDMSALAHCVAGGCACVATSFVYTPSDCETADASASVHFDSATRRVADAVKGLGSSALSQCTAICGQDQPRDTPLSTPQALVVGGAAGSTAALFSTPFDVVKTRLQTQIPGTAQQYTGVIHAFQSIVTTEGVAGLYRGLVPRILIYITQGALFFASYEFIKRVLAVKAPGLPVKTLRMEEYKRQVVPIPTKCSCNGACIVHAVFIH</sequence>
<evidence type="ECO:0000256" key="9">
    <source>
        <dbReference type="RuleBase" id="RU000488"/>
    </source>
</evidence>
<comment type="similarity">
    <text evidence="2 9">Belongs to the mitochondrial carrier (TC 2.A.29) family.</text>
</comment>
<reference evidence="11" key="3">
    <citation type="submission" date="2020-12" db="UniProtKB">
        <authorList>
            <consortium name="EnsemblPlants"/>
        </authorList>
    </citation>
    <scope>IDENTIFICATION</scope>
</reference>
<keyword evidence="5" id="KW-0677">Repeat</keyword>
<dbReference type="Proteomes" id="UP000006727">
    <property type="component" value="Chromosome 18"/>
</dbReference>
<evidence type="ECO:0000256" key="7">
    <source>
        <dbReference type="ARBA" id="ARBA00023136"/>
    </source>
</evidence>